<feature type="non-terminal residue" evidence="3">
    <location>
        <position position="393"/>
    </location>
</feature>
<evidence type="ECO:0000256" key="1">
    <source>
        <dbReference type="SAM" id="SignalP"/>
    </source>
</evidence>
<comment type="caution">
    <text evidence="3">The sequence shown here is derived from an EMBL/GenBank/DDBJ whole genome shotgun (WGS) entry which is preliminary data.</text>
</comment>
<dbReference type="CDD" id="cd02619">
    <property type="entry name" value="Peptidase_C1"/>
    <property type="match status" value="1"/>
</dbReference>
<evidence type="ECO:0000313" key="4">
    <source>
        <dbReference type="Proteomes" id="UP000215559"/>
    </source>
</evidence>
<dbReference type="InterPro" id="IPR025660">
    <property type="entry name" value="Pept_his_AS"/>
</dbReference>
<gene>
    <name evidence="3" type="ORF">CH330_08430</name>
</gene>
<sequence length="393" mass="43982">MIVRKIACLLALSLAVAGASYGNEPGFGEHRLGLIPEDLRDVPGVVEVHRVDVLPGRPCADSIVHVDLSPQMPPVGNQGAQGSCVAWATGYYHKTHTEWVEHGWNVNDPRYQSSPAFIYNQVNGGVDRGTSGSVVMKLICEQGCASMADCPYNQYDYTTWPSESAFCRAMWLRGDQPHWIGVWNTTGINQVRQRLANGYTSFLGIQVWANFDSIRNFNYTYCSCERYGSMRGWHAVTIVGYDDTLTTSDGPGAFRLVNSWGTGWGDAGFFWMSYVAIMDTMMTGRQVEYASDRIDYRPLLLGRVRISHPSREKVGIRMGLVPIECPLWYRDFRSWRRPGADRPFPDHNIVFDLTDGEWLLSGGPEDSVFVGCIDDFADGLVGTIDFFSVEHLD</sequence>
<dbReference type="Proteomes" id="UP000215559">
    <property type="component" value="Unassembled WGS sequence"/>
</dbReference>
<dbReference type="GO" id="GO:0008234">
    <property type="term" value="F:cysteine-type peptidase activity"/>
    <property type="evidence" value="ECO:0007669"/>
    <property type="project" value="InterPro"/>
</dbReference>
<organism evidence="3 4">
    <name type="scientific">candidate division WOR-3 bacterium JGI_Cruoil_03_51_56</name>
    <dbReference type="NCBI Taxonomy" id="1973747"/>
    <lineage>
        <taxon>Bacteria</taxon>
        <taxon>Bacteria division WOR-3</taxon>
    </lineage>
</organism>
<evidence type="ECO:0000313" key="3">
    <source>
        <dbReference type="EMBL" id="OYD14525.1"/>
    </source>
</evidence>
<dbReference type="SUPFAM" id="SSF54001">
    <property type="entry name" value="Cysteine proteinases"/>
    <property type="match status" value="1"/>
</dbReference>
<protein>
    <recommendedName>
        <fullName evidence="2">Peptidase C1A papain C-terminal domain-containing protein</fullName>
    </recommendedName>
</protein>
<reference evidence="3 4" key="1">
    <citation type="submission" date="2017-07" db="EMBL/GenBank/DDBJ databases">
        <title>Recovery of genomes from metagenomes via a dereplication, aggregation, and scoring strategy.</title>
        <authorList>
            <person name="Sieber C.M."/>
            <person name="Probst A.J."/>
            <person name="Sharrar A."/>
            <person name="Thomas B.C."/>
            <person name="Hess M."/>
            <person name="Tringe S.G."/>
            <person name="Banfield J.F."/>
        </authorList>
    </citation>
    <scope>NUCLEOTIDE SEQUENCE [LARGE SCALE GENOMIC DNA]</scope>
    <source>
        <strain evidence="3">JGI_Cruoil_03_51_56</strain>
    </source>
</reference>
<proteinExistence type="predicted"/>
<dbReference type="InterPro" id="IPR038765">
    <property type="entry name" value="Papain-like_cys_pep_sf"/>
</dbReference>
<feature type="signal peptide" evidence="1">
    <location>
        <begin position="1"/>
        <end position="22"/>
    </location>
</feature>
<feature type="domain" description="Peptidase C1A papain C-terminal" evidence="2">
    <location>
        <begin position="72"/>
        <end position="273"/>
    </location>
</feature>
<evidence type="ECO:0000259" key="2">
    <source>
        <dbReference type="Pfam" id="PF00112"/>
    </source>
</evidence>
<dbReference type="EMBL" id="NOZP01000153">
    <property type="protein sequence ID" value="OYD14525.1"/>
    <property type="molecule type" value="Genomic_DNA"/>
</dbReference>
<dbReference type="InterPro" id="IPR000668">
    <property type="entry name" value="Peptidase_C1A_C"/>
</dbReference>
<name>A0A235BSI5_UNCW3</name>
<feature type="chain" id="PRO_5012240754" description="Peptidase C1A papain C-terminal domain-containing protein" evidence="1">
    <location>
        <begin position="23"/>
        <end position="393"/>
    </location>
</feature>
<dbReference type="AlphaFoldDB" id="A0A235BSI5"/>
<dbReference type="PROSITE" id="PS00639">
    <property type="entry name" value="THIOL_PROTEASE_HIS"/>
    <property type="match status" value="1"/>
</dbReference>
<dbReference type="GO" id="GO:0006508">
    <property type="term" value="P:proteolysis"/>
    <property type="evidence" value="ECO:0007669"/>
    <property type="project" value="InterPro"/>
</dbReference>
<accession>A0A235BSI5</accession>
<dbReference type="Pfam" id="PF00112">
    <property type="entry name" value="Peptidase_C1"/>
    <property type="match status" value="1"/>
</dbReference>
<dbReference type="Gene3D" id="3.90.70.10">
    <property type="entry name" value="Cysteine proteinases"/>
    <property type="match status" value="1"/>
</dbReference>
<keyword evidence="1" id="KW-0732">Signal</keyword>